<evidence type="ECO:0000313" key="2">
    <source>
        <dbReference type="EMBL" id="MBX10617.1"/>
    </source>
</evidence>
<accession>A0A2P2KY13</accession>
<feature type="signal peptide" evidence="1">
    <location>
        <begin position="1"/>
        <end position="24"/>
    </location>
</feature>
<name>A0A2P2KY13_RHIMU</name>
<protein>
    <submittedName>
        <fullName evidence="2">Uncharacterized protein LOC105128029 isoform X1</fullName>
    </submittedName>
</protein>
<feature type="chain" id="PRO_5015194977" evidence="1">
    <location>
        <begin position="25"/>
        <end position="111"/>
    </location>
</feature>
<sequence>MRPGRSVFGELLWFIIFHTQMVDAMERFQSSYHTGCFQMLASLCGLMGNLNLSLIHIKFLKGTCGEKMPLLLFLNITNVLMRLRKPRQTKLLGNMTMLPLTFRLTFTKMRV</sequence>
<organism evidence="2">
    <name type="scientific">Rhizophora mucronata</name>
    <name type="common">Asiatic mangrove</name>
    <dbReference type="NCBI Taxonomy" id="61149"/>
    <lineage>
        <taxon>Eukaryota</taxon>
        <taxon>Viridiplantae</taxon>
        <taxon>Streptophyta</taxon>
        <taxon>Embryophyta</taxon>
        <taxon>Tracheophyta</taxon>
        <taxon>Spermatophyta</taxon>
        <taxon>Magnoliopsida</taxon>
        <taxon>eudicotyledons</taxon>
        <taxon>Gunneridae</taxon>
        <taxon>Pentapetalae</taxon>
        <taxon>rosids</taxon>
        <taxon>fabids</taxon>
        <taxon>Malpighiales</taxon>
        <taxon>Rhizophoraceae</taxon>
        <taxon>Rhizophora</taxon>
    </lineage>
</organism>
<keyword evidence="1" id="KW-0732">Signal</keyword>
<proteinExistence type="predicted"/>
<reference evidence="2" key="1">
    <citation type="submission" date="2018-02" db="EMBL/GenBank/DDBJ databases">
        <title>Rhizophora mucronata_Transcriptome.</title>
        <authorList>
            <person name="Meera S.P."/>
            <person name="Sreeshan A."/>
            <person name="Augustine A."/>
        </authorList>
    </citation>
    <scope>NUCLEOTIDE SEQUENCE</scope>
    <source>
        <tissue evidence="2">Leaf</tissue>
    </source>
</reference>
<evidence type="ECO:0000256" key="1">
    <source>
        <dbReference type="SAM" id="SignalP"/>
    </source>
</evidence>
<dbReference type="AlphaFoldDB" id="A0A2P2KY13"/>
<dbReference type="EMBL" id="GGEC01030133">
    <property type="protein sequence ID" value="MBX10617.1"/>
    <property type="molecule type" value="Transcribed_RNA"/>
</dbReference>